<keyword evidence="1" id="KW-0472">Membrane</keyword>
<protein>
    <submittedName>
        <fullName evidence="2">Uncharacterized protein</fullName>
    </submittedName>
</protein>
<accession>A0ABZ0II58</accession>
<keyword evidence="1" id="KW-1133">Transmembrane helix</keyword>
<evidence type="ECO:0000256" key="1">
    <source>
        <dbReference type="SAM" id="Phobius"/>
    </source>
</evidence>
<feature type="transmembrane region" description="Helical" evidence="1">
    <location>
        <begin position="126"/>
        <end position="149"/>
    </location>
</feature>
<proteinExistence type="predicted"/>
<keyword evidence="3" id="KW-1185">Reference proteome</keyword>
<keyword evidence="1" id="KW-0812">Transmembrane</keyword>
<feature type="transmembrane region" description="Helical" evidence="1">
    <location>
        <begin position="72"/>
        <end position="91"/>
    </location>
</feature>
<organism evidence="2 3">
    <name type="scientific">Imperialibacter roseus</name>
    <dbReference type="NCBI Taxonomy" id="1324217"/>
    <lineage>
        <taxon>Bacteria</taxon>
        <taxon>Pseudomonadati</taxon>
        <taxon>Bacteroidota</taxon>
        <taxon>Cytophagia</taxon>
        <taxon>Cytophagales</taxon>
        <taxon>Flammeovirgaceae</taxon>
        <taxon>Imperialibacter</taxon>
    </lineage>
</organism>
<dbReference type="EMBL" id="CP136051">
    <property type="protein sequence ID" value="WOK04727.1"/>
    <property type="molecule type" value="Genomic_DNA"/>
</dbReference>
<sequence length="201" mass="22819">MEFEQLTSIWNNANPTLDQTVKINKELVKTISFSKVKSSLSEIKWTSIFQIVVGIWFLDFLLGFAFRHHADHLFLIPSIMLIVITLYSLIFDIGQLVMLFKINAKASVAEAQRKLSLLKKLEAYDAYSLLVIIPLFSAPFLIVVAKAAAEVSLYEFGNQWIYSYVAGSAVVAGIVVFFLRMFPNKGLQESIDFLKELKEEK</sequence>
<dbReference type="RefSeq" id="WP_317487528.1">
    <property type="nucleotide sequence ID" value="NZ_CP136051.1"/>
</dbReference>
<name>A0ABZ0II58_9BACT</name>
<evidence type="ECO:0000313" key="2">
    <source>
        <dbReference type="EMBL" id="WOK04727.1"/>
    </source>
</evidence>
<feature type="transmembrane region" description="Helical" evidence="1">
    <location>
        <begin position="45"/>
        <end position="66"/>
    </location>
</feature>
<dbReference type="Proteomes" id="UP001302349">
    <property type="component" value="Chromosome"/>
</dbReference>
<gene>
    <name evidence="2" type="ORF">RT717_16725</name>
</gene>
<feature type="transmembrane region" description="Helical" evidence="1">
    <location>
        <begin position="161"/>
        <end position="179"/>
    </location>
</feature>
<reference evidence="2 3" key="1">
    <citation type="journal article" date="2023" name="Microbiol. Resour. Announc.">
        <title>Complete Genome Sequence of Imperialibacter roseus strain P4T.</title>
        <authorList>
            <person name="Tizabi D.R."/>
            <person name="Bachvaroff T."/>
            <person name="Hill R.T."/>
        </authorList>
    </citation>
    <scope>NUCLEOTIDE SEQUENCE [LARGE SCALE GENOMIC DNA]</scope>
    <source>
        <strain evidence="2 3">P4T</strain>
    </source>
</reference>
<evidence type="ECO:0000313" key="3">
    <source>
        <dbReference type="Proteomes" id="UP001302349"/>
    </source>
</evidence>